<dbReference type="AlphaFoldDB" id="A0A5C5VAN4"/>
<dbReference type="OrthoDB" id="286143at2"/>
<proteinExistence type="predicted"/>
<name>A0A5C5VAN4_9BACT</name>
<keyword evidence="1" id="KW-0732">Signal</keyword>
<accession>A0A5C5VAN4</accession>
<comment type="caution">
    <text evidence="2">The sequence shown here is derived from an EMBL/GenBank/DDBJ whole genome shotgun (WGS) entry which is preliminary data.</text>
</comment>
<evidence type="ECO:0008006" key="4">
    <source>
        <dbReference type="Google" id="ProtNLM"/>
    </source>
</evidence>
<protein>
    <recommendedName>
        <fullName evidence="4">Cytochrome c domain-containing protein</fullName>
    </recommendedName>
</protein>
<gene>
    <name evidence="2" type="ORF">Enr8_23350</name>
</gene>
<evidence type="ECO:0000313" key="2">
    <source>
        <dbReference type="EMBL" id="TWT34919.1"/>
    </source>
</evidence>
<feature type="chain" id="PRO_5022849343" description="Cytochrome c domain-containing protein" evidence="1">
    <location>
        <begin position="20"/>
        <end position="133"/>
    </location>
</feature>
<reference evidence="2 3" key="1">
    <citation type="submission" date="2019-02" db="EMBL/GenBank/DDBJ databases">
        <title>Deep-cultivation of Planctomycetes and their phenomic and genomic characterization uncovers novel biology.</title>
        <authorList>
            <person name="Wiegand S."/>
            <person name="Jogler M."/>
            <person name="Boedeker C."/>
            <person name="Pinto D."/>
            <person name="Vollmers J."/>
            <person name="Rivas-Marin E."/>
            <person name="Kohn T."/>
            <person name="Peeters S.H."/>
            <person name="Heuer A."/>
            <person name="Rast P."/>
            <person name="Oberbeckmann S."/>
            <person name="Bunk B."/>
            <person name="Jeske O."/>
            <person name="Meyerdierks A."/>
            <person name="Storesund J.E."/>
            <person name="Kallscheuer N."/>
            <person name="Luecker S."/>
            <person name="Lage O.M."/>
            <person name="Pohl T."/>
            <person name="Merkel B.J."/>
            <person name="Hornburger P."/>
            <person name="Mueller R.-W."/>
            <person name="Bruemmer F."/>
            <person name="Labrenz M."/>
            <person name="Spormann A.M."/>
            <person name="Op Den Camp H."/>
            <person name="Overmann J."/>
            <person name="Amann R."/>
            <person name="Jetten M.S.M."/>
            <person name="Mascher T."/>
            <person name="Medema M.H."/>
            <person name="Devos D.P."/>
            <person name="Kaster A.-K."/>
            <person name="Ovreas L."/>
            <person name="Rohde M."/>
            <person name="Galperin M.Y."/>
            <person name="Jogler C."/>
        </authorList>
    </citation>
    <scope>NUCLEOTIDE SEQUENCE [LARGE SCALE GENOMIC DNA]</scope>
    <source>
        <strain evidence="2 3">Enr8</strain>
    </source>
</reference>
<dbReference type="EMBL" id="SJPF01000002">
    <property type="protein sequence ID" value="TWT34919.1"/>
    <property type="molecule type" value="Genomic_DNA"/>
</dbReference>
<organism evidence="2 3">
    <name type="scientific">Blastopirellula retiformator</name>
    <dbReference type="NCBI Taxonomy" id="2527970"/>
    <lineage>
        <taxon>Bacteria</taxon>
        <taxon>Pseudomonadati</taxon>
        <taxon>Planctomycetota</taxon>
        <taxon>Planctomycetia</taxon>
        <taxon>Pirellulales</taxon>
        <taxon>Pirellulaceae</taxon>
        <taxon>Blastopirellula</taxon>
    </lineage>
</organism>
<dbReference type="RefSeq" id="WP_146431540.1">
    <property type="nucleotide sequence ID" value="NZ_SJPF01000002.1"/>
</dbReference>
<evidence type="ECO:0000313" key="3">
    <source>
        <dbReference type="Proteomes" id="UP000318878"/>
    </source>
</evidence>
<evidence type="ECO:0000256" key="1">
    <source>
        <dbReference type="SAM" id="SignalP"/>
    </source>
</evidence>
<feature type="signal peptide" evidence="1">
    <location>
        <begin position="1"/>
        <end position="19"/>
    </location>
</feature>
<dbReference type="Proteomes" id="UP000318878">
    <property type="component" value="Unassembled WGS sequence"/>
</dbReference>
<sequence length="133" mass="14539" precursor="true">MKKVLFCLILGAVASVVTADQAFAIKPFMEVFIANYNVKEPKTDSEKALAAAVAEVKCNLCHEGKSKKNRNAYGAAMDELVDKKEFVAARKEDKEKAQKEFTEILVKLEAEKSPTGETYGELIKAGKLPVAAE</sequence>
<keyword evidence="3" id="KW-1185">Reference proteome</keyword>